<dbReference type="OrthoDB" id="2351799at2759"/>
<dbReference type="EMBL" id="LT553674">
    <property type="protein sequence ID" value="SAM02056.1"/>
    <property type="molecule type" value="Genomic_DNA"/>
</dbReference>
<dbReference type="OMA" id="YSDHIHG"/>
<evidence type="ECO:0000313" key="2">
    <source>
        <dbReference type="EMBL" id="SAM02056.1"/>
    </source>
</evidence>
<keyword evidence="3" id="KW-1185">Reference proteome</keyword>
<feature type="compositionally biased region" description="Polar residues" evidence="1">
    <location>
        <begin position="26"/>
        <end position="41"/>
    </location>
</feature>
<dbReference type="InParanoid" id="A0A168PAS8"/>
<proteinExistence type="predicted"/>
<name>A0A168PAS8_ABSGL</name>
<dbReference type="AlphaFoldDB" id="A0A168PAS8"/>
<dbReference type="Proteomes" id="UP000078561">
    <property type="component" value="Unassembled WGS sequence"/>
</dbReference>
<evidence type="ECO:0000256" key="1">
    <source>
        <dbReference type="SAM" id="MobiDB-lite"/>
    </source>
</evidence>
<accession>A0A168PAS8</accession>
<gene>
    <name evidence="2" type="primary">ABSGL_07819.1 scaffold 9181</name>
</gene>
<feature type="compositionally biased region" description="Polar residues" evidence="1">
    <location>
        <begin position="48"/>
        <end position="59"/>
    </location>
</feature>
<sequence>MSFLTAKAGPSNLNNTLHHDQTLATGSQYTPAEQSTSSASFRSRDNHTASQNHDQNQFFDSFTREPSLSVRPLSSSMLPEQPRMNLPQHLQLAASSPMDGSEVLAMLDESTGVYDQEVHGDDLVAGSMSYQSYHHQSDHQHSIAEFEKQRQRQMEEWILTDDIIAYIEKQDSSYVDDVYGLPPMIANLVKEAKEELKQGDTDGQQKAVSRLQMIREHLIGRSQGNRTLAFQQGLQMKESDWAALF</sequence>
<organism evidence="2">
    <name type="scientific">Absidia glauca</name>
    <name type="common">Pin mould</name>
    <dbReference type="NCBI Taxonomy" id="4829"/>
    <lineage>
        <taxon>Eukaryota</taxon>
        <taxon>Fungi</taxon>
        <taxon>Fungi incertae sedis</taxon>
        <taxon>Mucoromycota</taxon>
        <taxon>Mucoromycotina</taxon>
        <taxon>Mucoromycetes</taxon>
        <taxon>Mucorales</taxon>
        <taxon>Cunninghamellaceae</taxon>
        <taxon>Absidia</taxon>
    </lineage>
</organism>
<evidence type="ECO:0000313" key="3">
    <source>
        <dbReference type="Proteomes" id="UP000078561"/>
    </source>
</evidence>
<reference evidence="2" key="1">
    <citation type="submission" date="2016-04" db="EMBL/GenBank/DDBJ databases">
        <authorList>
            <person name="Evans L.H."/>
            <person name="Alamgir A."/>
            <person name="Owens N."/>
            <person name="Weber N.D."/>
            <person name="Virtaneva K."/>
            <person name="Barbian K."/>
            <person name="Babar A."/>
            <person name="Rosenke K."/>
        </authorList>
    </citation>
    <scope>NUCLEOTIDE SEQUENCE [LARGE SCALE GENOMIC DNA]</scope>
    <source>
        <strain evidence="2">CBS 101.48</strain>
    </source>
</reference>
<feature type="region of interest" description="Disordered" evidence="1">
    <location>
        <begin position="26"/>
        <end position="59"/>
    </location>
</feature>
<protein>
    <submittedName>
        <fullName evidence="2">Uncharacterized protein</fullName>
    </submittedName>
</protein>